<dbReference type="InterPro" id="IPR036179">
    <property type="entry name" value="Ig-like_dom_sf"/>
</dbReference>
<keyword evidence="1" id="KW-0472">Membrane</keyword>
<keyword evidence="1" id="KW-0812">Transmembrane</keyword>
<feature type="transmembrane region" description="Helical" evidence="1">
    <location>
        <begin position="266"/>
        <end position="285"/>
    </location>
</feature>
<dbReference type="SUPFAM" id="SSF48726">
    <property type="entry name" value="Immunoglobulin"/>
    <property type="match status" value="2"/>
</dbReference>
<feature type="domain" description="Ig-like" evidence="3">
    <location>
        <begin position="167"/>
        <end position="255"/>
    </location>
</feature>
<dbReference type="Pfam" id="PF07686">
    <property type="entry name" value="V-set"/>
    <property type="match status" value="1"/>
</dbReference>
<feature type="chain" id="PRO_5042156593" evidence="2">
    <location>
        <begin position="20"/>
        <end position="304"/>
    </location>
</feature>
<evidence type="ECO:0000313" key="4">
    <source>
        <dbReference type="Proteomes" id="UP000093561"/>
    </source>
</evidence>
<keyword evidence="2" id="KW-0732">Signal</keyword>
<organism evidence="4 5">
    <name type="scientific">Wuchereria bancrofti</name>
    <dbReference type="NCBI Taxonomy" id="6293"/>
    <lineage>
        <taxon>Eukaryota</taxon>
        <taxon>Metazoa</taxon>
        <taxon>Ecdysozoa</taxon>
        <taxon>Nematoda</taxon>
        <taxon>Chromadorea</taxon>
        <taxon>Rhabditida</taxon>
        <taxon>Spirurina</taxon>
        <taxon>Spiruromorpha</taxon>
        <taxon>Filarioidea</taxon>
        <taxon>Onchocercidae</taxon>
        <taxon>Wuchereria</taxon>
    </lineage>
</organism>
<dbReference type="Pfam" id="PF13927">
    <property type="entry name" value="Ig_3"/>
    <property type="match status" value="1"/>
</dbReference>
<dbReference type="PANTHER" id="PTHR23279">
    <property type="entry name" value="DEFECTIVE PROBOSCIS EXTENSION RESPONSE DPR -RELATED"/>
    <property type="match status" value="1"/>
</dbReference>
<dbReference type="PANTHER" id="PTHR23279:SF36">
    <property type="entry name" value="DEFECTIVE PROBOSCIS EXTENSION RESPONSE 9, ISOFORM A"/>
    <property type="match status" value="1"/>
</dbReference>
<dbReference type="AlphaFoldDB" id="A0AAF5PPX6"/>
<name>A0AAF5PPX6_WUCBA</name>
<reference evidence="5" key="3">
    <citation type="submission" date="2024-02" db="UniProtKB">
        <authorList>
            <consortium name="WormBaseParasite"/>
        </authorList>
    </citation>
    <scope>IDENTIFICATION</scope>
    <source>
        <strain evidence="5">pt0022</strain>
    </source>
</reference>
<dbReference type="WBParaSite" id="mrna-Wban_03879">
    <property type="protein sequence ID" value="mrna-Wban_03879"/>
    <property type="gene ID" value="Wban_03879"/>
</dbReference>
<reference evidence="4" key="1">
    <citation type="submission" date="2015-03" db="EMBL/GenBank/DDBJ databases">
        <title>Wuchereria bancrofti Genome Sequencing Papua New Guinea Strain.</title>
        <authorList>
            <person name="Small S.T."/>
            <person name="Serre D."/>
            <person name="Zimmerman P.A."/>
        </authorList>
    </citation>
    <scope>NUCLEOTIDE SEQUENCE [LARGE SCALE GENOMIC DNA]</scope>
    <source>
        <strain evidence="4">pt0022</strain>
    </source>
</reference>
<protein>
    <submittedName>
        <fullName evidence="5">Ig-like domain-containing protein</fullName>
    </submittedName>
</protein>
<dbReference type="GO" id="GO:0032589">
    <property type="term" value="C:neuron projection membrane"/>
    <property type="evidence" value="ECO:0007669"/>
    <property type="project" value="TreeGrafter"/>
</dbReference>
<keyword evidence="1" id="KW-1133">Transmembrane helix</keyword>
<dbReference type="PROSITE" id="PS50835">
    <property type="entry name" value="IG_LIKE"/>
    <property type="match status" value="2"/>
</dbReference>
<reference evidence="4" key="2">
    <citation type="journal article" date="2016" name="Mol. Ecol.">
        <title>Population genomics of the filarial nematode parasite Wuchereria bancrofti from mosquitoes.</title>
        <authorList>
            <person name="Small S.T."/>
            <person name="Reimer L.J."/>
            <person name="Tisch D.J."/>
            <person name="King C.L."/>
            <person name="Christensen B.M."/>
            <person name="Siba P.M."/>
            <person name="Kazura J.W."/>
            <person name="Serre D."/>
            <person name="Zimmerman P.A."/>
        </authorList>
    </citation>
    <scope>NUCLEOTIDE SEQUENCE</scope>
    <source>
        <strain evidence="4">pt0022</strain>
    </source>
</reference>
<sequence>MTLVTTFLAIFFCLQDIQSLTTQEKKYRECSLMERSNENMEGSTSKQQKIVQVSLHEPAQLHCTIPHLKQNIVAWTRLRDEALLTAGEQSFTSDSRFQILLEPSKVDWVLIIRRAERSDSGCYLCEVNTEPRSTVYAVYLNVIETRNLKVSSSAAKRTTNLMANMIGSEVLLNCTVTIGSEANSVSNEVEWWRDGQPIDFKNSKKYISKVKRDSKTIVYTLRILSASSEDDGSYSCKTVDAPESTHMLHVNKNLALRNGSHTIQRISWPLFTLLFLLILPHLNFFNVCVSNKCKKCSNYEMTIN</sequence>
<evidence type="ECO:0000256" key="2">
    <source>
        <dbReference type="SAM" id="SignalP"/>
    </source>
</evidence>
<dbReference type="InterPro" id="IPR013106">
    <property type="entry name" value="Ig_V-set"/>
</dbReference>
<accession>A0AAF5PPX6</accession>
<proteinExistence type="predicted"/>
<evidence type="ECO:0000256" key="1">
    <source>
        <dbReference type="SAM" id="Phobius"/>
    </source>
</evidence>
<dbReference type="InterPro" id="IPR007110">
    <property type="entry name" value="Ig-like_dom"/>
</dbReference>
<feature type="domain" description="Ig-like" evidence="3">
    <location>
        <begin position="57"/>
        <end position="136"/>
    </location>
</feature>
<dbReference type="InterPro" id="IPR037448">
    <property type="entry name" value="Zig-8"/>
</dbReference>
<dbReference type="SMART" id="SM00406">
    <property type="entry name" value="IGv"/>
    <property type="match status" value="1"/>
</dbReference>
<dbReference type="SMART" id="SM00409">
    <property type="entry name" value="IG"/>
    <property type="match status" value="2"/>
</dbReference>
<dbReference type="InterPro" id="IPR013783">
    <property type="entry name" value="Ig-like_fold"/>
</dbReference>
<dbReference type="Proteomes" id="UP000093561">
    <property type="component" value="Unassembled WGS sequence"/>
</dbReference>
<dbReference type="Gene3D" id="2.60.40.10">
    <property type="entry name" value="Immunoglobulins"/>
    <property type="match status" value="2"/>
</dbReference>
<dbReference type="GO" id="GO:0050808">
    <property type="term" value="P:synapse organization"/>
    <property type="evidence" value="ECO:0007669"/>
    <property type="project" value="TreeGrafter"/>
</dbReference>
<evidence type="ECO:0000259" key="3">
    <source>
        <dbReference type="PROSITE" id="PS50835"/>
    </source>
</evidence>
<evidence type="ECO:0000313" key="5">
    <source>
        <dbReference type="WBParaSite" id="mrna-Wban_03879"/>
    </source>
</evidence>
<dbReference type="InterPro" id="IPR003599">
    <property type="entry name" value="Ig_sub"/>
</dbReference>
<feature type="signal peptide" evidence="2">
    <location>
        <begin position="1"/>
        <end position="19"/>
    </location>
</feature>